<keyword evidence="3" id="KW-0732">Signal</keyword>
<evidence type="ECO:0000313" key="5">
    <source>
        <dbReference type="EMBL" id="CAE0658918.1"/>
    </source>
</evidence>
<keyword evidence="1" id="KW-1015">Disulfide bond</keyword>
<feature type="domain" description="CUB" evidence="4">
    <location>
        <begin position="206"/>
        <end position="321"/>
    </location>
</feature>
<dbReference type="Gene3D" id="2.60.120.290">
    <property type="entry name" value="Spermadhesin, CUB domain"/>
    <property type="match status" value="1"/>
</dbReference>
<feature type="signal peptide" evidence="3">
    <location>
        <begin position="1"/>
        <end position="29"/>
    </location>
</feature>
<dbReference type="SMART" id="SM00042">
    <property type="entry name" value="CUB"/>
    <property type="match status" value="1"/>
</dbReference>
<protein>
    <recommendedName>
        <fullName evidence="4">CUB domain-containing protein</fullName>
    </recommendedName>
</protein>
<dbReference type="AlphaFoldDB" id="A0A7S3YQM6"/>
<dbReference type="InterPro" id="IPR035914">
    <property type="entry name" value="Sperma_CUB_dom_sf"/>
</dbReference>
<feature type="compositionally biased region" description="Low complexity" evidence="2">
    <location>
        <begin position="180"/>
        <end position="195"/>
    </location>
</feature>
<evidence type="ECO:0000259" key="4">
    <source>
        <dbReference type="SMART" id="SM00042"/>
    </source>
</evidence>
<dbReference type="SUPFAM" id="SSF101898">
    <property type="entry name" value="NHL repeat"/>
    <property type="match status" value="1"/>
</dbReference>
<dbReference type="EMBL" id="HBIV01014319">
    <property type="protein sequence ID" value="CAE0658918.1"/>
    <property type="molecule type" value="Transcribed_RNA"/>
</dbReference>
<evidence type="ECO:0000256" key="3">
    <source>
        <dbReference type="SAM" id="SignalP"/>
    </source>
</evidence>
<accession>A0A7S3YQM6</accession>
<dbReference type="InterPro" id="IPR000859">
    <property type="entry name" value="CUB_dom"/>
</dbReference>
<sequence>MPLASSPKCPVLAAAAFVVAFHIIPQCGGSPVHRPTASPTGKASIESCEHGYYKSRDGLVIASAVAGNKKYYHNVSCWFVVEASEIIFNYVDIYSGDMLYVYDGYDPELEPETADFLLTSLQLPSPIADPAPIISKSGHFSFWWTTDEEAAGNGWKFTIREGMDTTRGPALIPSNAQGLTTPSSMPTISPSSTASGTPAITPGQTCFKSHAEASAQRYTSAADSDGLYFNDVSCRFVVEASMIQFQLFDVEWQHDYLEIFLGDDEDVSAGLAERHKLTGALFPLPIAKPKSIISKSGYITMVWHTDGQVSRRGWNFVALTASTLSPTFRQFENASTAQPSTVPTNLVFPLSATSRLLNTELPSLPDSSPIGFPFFYHHLTCDEADNAIYCAPLHSETMTKIFPQTETATNIAVGIADGEDQNPKYATCGSVQGNMILCAPYSVQHALYIDTTGGSTLVQTMSDRSYTETEKYVACSAIGRKLYCAPYRASGVLVIDGETRTSRKLTDITYTSEYKYYYESCAPLRSKIYCAPFDSQFVLVIDSATDTSEQWTSINYGRSLSKYSTCRALDTGSRTKIFCAPYHADNVLVIDPDDPAGKTSYALKQTMLAGDSKFSSCAVSGAKLFCAPEGANQVLLVDASTESSRLIGSSFEGSHKHYVGRSCVAKSSFVYCAPWDANYVLEIDVSQESMVLLTDAEYANPNQWGQCNLDPTGNNRIFCAPARPNSILVIDL</sequence>
<gene>
    <name evidence="5" type="ORF">LGLO00237_LOCUS10490</name>
</gene>
<name>A0A7S3YQM6_9EUKA</name>
<feature type="chain" id="PRO_5031144325" description="CUB domain-containing protein" evidence="3">
    <location>
        <begin position="30"/>
        <end position="732"/>
    </location>
</feature>
<proteinExistence type="predicted"/>
<evidence type="ECO:0000256" key="2">
    <source>
        <dbReference type="SAM" id="MobiDB-lite"/>
    </source>
</evidence>
<organism evidence="5">
    <name type="scientific">Lotharella globosa</name>
    <dbReference type="NCBI Taxonomy" id="91324"/>
    <lineage>
        <taxon>Eukaryota</taxon>
        <taxon>Sar</taxon>
        <taxon>Rhizaria</taxon>
        <taxon>Cercozoa</taxon>
        <taxon>Chlorarachniophyceae</taxon>
        <taxon>Lotharella</taxon>
    </lineage>
</organism>
<dbReference type="CDD" id="cd00041">
    <property type="entry name" value="CUB"/>
    <property type="match status" value="1"/>
</dbReference>
<reference evidence="5" key="1">
    <citation type="submission" date="2021-01" db="EMBL/GenBank/DDBJ databases">
        <authorList>
            <person name="Corre E."/>
            <person name="Pelletier E."/>
            <person name="Niang G."/>
            <person name="Scheremetjew M."/>
            <person name="Finn R."/>
            <person name="Kale V."/>
            <person name="Holt S."/>
            <person name="Cochrane G."/>
            <person name="Meng A."/>
            <person name="Brown T."/>
            <person name="Cohen L."/>
        </authorList>
    </citation>
    <scope>NUCLEOTIDE SEQUENCE</scope>
    <source>
        <strain evidence="5">CCCM811</strain>
    </source>
</reference>
<dbReference type="SUPFAM" id="SSF49854">
    <property type="entry name" value="Spermadhesin, CUB domain"/>
    <property type="match status" value="2"/>
</dbReference>
<evidence type="ECO:0000256" key="1">
    <source>
        <dbReference type="ARBA" id="ARBA00023157"/>
    </source>
</evidence>
<feature type="region of interest" description="Disordered" evidence="2">
    <location>
        <begin position="175"/>
        <end position="196"/>
    </location>
</feature>